<dbReference type="EMBL" id="JACEFF010000823">
    <property type="protein sequence ID" value="KAH9630408.1"/>
    <property type="molecule type" value="Genomic_DNA"/>
</dbReference>
<comment type="caution">
    <text evidence="2">The sequence shown here is derived from an EMBL/GenBank/DDBJ whole genome shotgun (WGS) entry which is preliminary data.</text>
</comment>
<dbReference type="Proteomes" id="UP000814243">
    <property type="component" value="Unassembled WGS sequence"/>
</dbReference>
<dbReference type="AlphaFoldDB" id="A0A922SAY4"/>
<protein>
    <submittedName>
        <fullName evidence="2">Uncharacterized protein</fullName>
    </submittedName>
</protein>
<name>A0A922SAY4_SPOEX</name>
<gene>
    <name evidence="2" type="ORF">HF086_009557</name>
</gene>
<feature type="region of interest" description="Disordered" evidence="1">
    <location>
        <begin position="1"/>
        <end position="68"/>
    </location>
</feature>
<organism evidence="2 3">
    <name type="scientific">Spodoptera exigua</name>
    <name type="common">Beet armyworm</name>
    <name type="synonym">Noctua fulgens</name>
    <dbReference type="NCBI Taxonomy" id="7107"/>
    <lineage>
        <taxon>Eukaryota</taxon>
        <taxon>Metazoa</taxon>
        <taxon>Ecdysozoa</taxon>
        <taxon>Arthropoda</taxon>
        <taxon>Hexapoda</taxon>
        <taxon>Insecta</taxon>
        <taxon>Pterygota</taxon>
        <taxon>Neoptera</taxon>
        <taxon>Endopterygota</taxon>
        <taxon>Lepidoptera</taxon>
        <taxon>Glossata</taxon>
        <taxon>Ditrysia</taxon>
        <taxon>Noctuoidea</taxon>
        <taxon>Noctuidae</taxon>
        <taxon>Amphipyrinae</taxon>
        <taxon>Spodoptera</taxon>
    </lineage>
</organism>
<sequence>MSAKEVGESLNLGGNAFQEGNDSPSQVSNNNERTVESDMESLFGGDISDDDPTYQPPDIIQMPSEADSNDSKLITLEELLNPDFVHAAEERKKISRRNAIARLFGNKQKPPKDNKNNESLLVAQSITVELFQRCWKVLKPRARWHQRNPETWKVNVVKRQRAEGLPYVTKKKFRSSKNPKPVDCSKCKFECNDKVTDEERQIICRKY</sequence>
<evidence type="ECO:0000313" key="3">
    <source>
        <dbReference type="Proteomes" id="UP000814243"/>
    </source>
</evidence>
<feature type="compositionally biased region" description="Polar residues" evidence="1">
    <location>
        <begin position="18"/>
        <end position="32"/>
    </location>
</feature>
<evidence type="ECO:0000313" key="2">
    <source>
        <dbReference type="EMBL" id="KAH9630408.1"/>
    </source>
</evidence>
<reference evidence="2" key="1">
    <citation type="journal article" date="2021" name="G3 (Bethesda)">
        <title>Genome and transcriptome analysis of the beet armyworm Spodoptera exigua reveals targets for pest control. .</title>
        <authorList>
            <person name="Simon S."/>
            <person name="Breeschoten T."/>
            <person name="Jansen H.J."/>
            <person name="Dirks R.P."/>
            <person name="Schranz M.E."/>
            <person name="Ros V.I.D."/>
        </authorList>
    </citation>
    <scope>NUCLEOTIDE SEQUENCE</scope>
    <source>
        <strain evidence="2">TB_SE_WUR_2020</strain>
    </source>
</reference>
<accession>A0A922SAY4</accession>
<proteinExistence type="predicted"/>
<evidence type="ECO:0000256" key="1">
    <source>
        <dbReference type="SAM" id="MobiDB-lite"/>
    </source>
</evidence>